<keyword evidence="1" id="KW-1133">Transmembrane helix</keyword>
<accession>A0AAN7JJM6</accession>
<proteinExistence type="predicted"/>
<keyword evidence="1" id="KW-0472">Membrane</keyword>
<dbReference type="EMBL" id="JAXIOK010000021">
    <property type="protein sequence ID" value="KAK4745538.1"/>
    <property type="molecule type" value="Genomic_DNA"/>
</dbReference>
<organism evidence="2 3">
    <name type="scientific">Trapa incisa</name>
    <dbReference type="NCBI Taxonomy" id="236973"/>
    <lineage>
        <taxon>Eukaryota</taxon>
        <taxon>Viridiplantae</taxon>
        <taxon>Streptophyta</taxon>
        <taxon>Embryophyta</taxon>
        <taxon>Tracheophyta</taxon>
        <taxon>Spermatophyta</taxon>
        <taxon>Magnoliopsida</taxon>
        <taxon>eudicotyledons</taxon>
        <taxon>Gunneridae</taxon>
        <taxon>Pentapetalae</taxon>
        <taxon>rosids</taxon>
        <taxon>malvids</taxon>
        <taxon>Myrtales</taxon>
        <taxon>Lythraceae</taxon>
        <taxon>Trapa</taxon>
    </lineage>
</organism>
<comment type="caution">
    <text evidence="2">The sequence shown here is derived from an EMBL/GenBank/DDBJ whole genome shotgun (WGS) entry which is preliminary data.</text>
</comment>
<dbReference type="AlphaFoldDB" id="A0AAN7JJM6"/>
<name>A0AAN7JJM6_9MYRT</name>
<sequence>MIYQRFHLMGIIFLFSYLLLNINLHVHIIKLVFLGDFTWVFSGLHINQWSLSVYNKSTRKSVVLLYISTLFLSSTWDLNPISLIGFQLSPSSIPCMRPQWL</sequence>
<keyword evidence="1" id="KW-0812">Transmembrane</keyword>
<evidence type="ECO:0000313" key="2">
    <source>
        <dbReference type="EMBL" id="KAK4745538.1"/>
    </source>
</evidence>
<dbReference type="Proteomes" id="UP001345219">
    <property type="component" value="Chromosome 10"/>
</dbReference>
<gene>
    <name evidence="2" type="ORF">SAY87_011850</name>
</gene>
<feature type="transmembrane region" description="Helical" evidence="1">
    <location>
        <begin position="6"/>
        <end position="24"/>
    </location>
</feature>
<protein>
    <submittedName>
        <fullName evidence="2">Uncharacterized protein</fullName>
    </submittedName>
</protein>
<reference evidence="2 3" key="1">
    <citation type="journal article" date="2023" name="Hortic Res">
        <title>Pangenome of water caltrop reveals structural variations and asymmetric subgenome divergence after allopolyploidization.</title>
        <authorList>
            <person name="Zhang X."/>
            <person name="Chen Y."/>
            <person name="Wang L."/>
            <person name="Yuan Y."/>
            <person name="Fang M."/>
            <person name="Shi L."/>
            <person name="Lu R."/>
            <person name="Comes H.P."/>
            <person name="Ma Y."/>
            <person name="Chen Y."/>
            <person name="Huang G."/>
            <person name="Zhou Y."/>
            <person name="Zheng Z."/>
            <person name="Qiu Y."/>
        </authorList>
    </citation>
    <scope>NUCLEOTIDE SEQUENCE [LARGE SCALE GENOMIC DNA]</scope>
    <source>
        <tissue evidence="2">Roots</tissue>
    </source>
</reference>
<keyword evidence="3" id="KW-1185">Reference proteome</keyword>
<evidence type="ECO:0000256" key="1">
    <source>
        <dbReference type="SAM" id="Phobius"/>
    </source>
</evidence>
<evidence type="ECO:0000313" key="3">
    <source>
        <dbReference type="Proteomes" id="UP001345219"/>
    </source>
</evidence>